<dbReference type="Proteomes" id="UP000450161">
    <property type="component" value="Unassembled WGS sequence"/>
</dbReference>
<evidence type="ECO:0000313" key="3">
    <source>
        <dbReference type="Proteomes" id="UP000450161"/>
    </source>
</evidence>
<accession>A0A6I2TW70</accession>
<organism evidence="2 3">
    <name type="scientific">Segatella copri</name>
    <dbReference type="NCBI Taxonomy" id="165179"/>
    <lineage>
        <taxon>Bacteria</taxon>
        <taxon>Pseudomonadati</taxon>
        <taxon>Bacteroidota</taxon>
        <taxon>Bacteroidia</taxon>
        <taxon>Bacteroidales</taxon>
        <taxon>Prevotellaceae</taxon>
        <taxon>Segatella</taxon>
    </lineage>
</organism>
<dbReference type="Gene3D" id="3.40.50.2000">
    <property type="entry name" value="Glycogen Phosphorylase B"/>
    <property type="match status" value="1"/>
</dbReference>
<feature type="domain" description="Glycosyl transferase family 1" evidence="1">
    <location>
        <begin position="231"/>
        <end position="393"/>
    </location>
</feature>
<dbReference type="CDD" id="cd03801">
    <property type="entry name" value="GT4_PimA-like"/>
    <property type="match status" value="1"/>
</dbReference>
<dbReference type="EMBL" id="VUNF01000003">
    <property type="protein sequence ID" value="MST76697.1"/>
    <property type="molecule type" value="Genomic_DNA"/>
</dbReference>
<evidence type="ECO:0000259" key="1">
    <source>
        <dbReference type="Pfam" id="PF00534"/>
    </source>
</evidence>
<dbReference type="PANTHER" id="PTHR12526">
    <property type="entry name" value="GLYCOSYLTRANSFERASE"/>
    <property type="match status" value="1"/>
</dbReference>
<comment type="caution">
    <text evidence="2">The sequence shown here is derived from an EMBL/GenBank/DDBJ whole genome shotgun (WGS) entry which is preliminary data.</text>
</comment>
<dbReference type="Pfam" id="PF00534">
    <property type="entry name" value="Glycos_transf_1"/>
    <property type="match status" value="1"/>
</dbReference>
<keyword evidence="2" id="KW-0808">Transferase</keyword>
<dbReference type="AlphaFoldDB" id="A0A6I2TW70"/>
<gene>
    <name evidence="2" type="ORF">FYJ72_03105</name>
</gene>
<dbReference type="SUPFAM" id="SSF53756">
    <property type="entry name" value="UDP-Glycosyltransferase/glycogen phosphorylase"/>
    <property type="match status" value="1"/>
</dbReference>
<dbReference type="RefSeq" id="WP_154480368.1">
    <property type="nucleotide sequence ID" value="NZ_VUNF01000003.1"/>
</dbReference>
<reference evidence="2 3" key="1">
    <citation type="submission" date="2019-08" db="EMBL/GenBank/DDBJ databases">
        <title>In-depth cultivation of the pig gut microbiome towards novel bacterial diversity and tailored functional studies.</title>
        <authorList>
            <person name="Wylensek D."/>
            <person name="Hitch T.C.A."/>
            <person name="Clavel T."/>
        </authorList>
    </citation>
    <scope>NUCLEOTIDE SEQUENCE [LARGE SCALE GENOMIC DNA]</scope>
    <source>
        <strain evidence="2 3">LKV-178-WT-2C</strain>
    </source>
</reference>
<sequence length="418" mass="48506">MKVPSAPSKNKERLKIFVSAYACEPDLGSEIGVGWHWVLEMSKYFELWVLTRESNRHTIEPWIDKHPVYKNIHWLYYDWPKWARFWKKGLRGVRTYYNIWQVCTNRIVKRTMLENDIRIFHHLTYGNALWKVSSYGQKQFFIWGPIGGLETIPEEYCKHYGKKSYIIERIRRQIALLSKWNMGFKKRCKNANLILCKTDFTRQYIPSAYANKTIIFTDVAAEATLSACHKQTGKKDVTEYVTIGRLDAWRGFDLIIEATHAAVKQNDQIHVTIVGEGYDKERLERMVKDRGLGKYISLTGKISMEKYKTLMADADVVINAALKEGAVTVSFDAMALGKPLICIDTTGYTRYFTHDYAIIIPRKGRDFVIDHITKGMLRLTDVETRNMMGKKAQDASATCCWEHHGAEIQDVITRAYRS</sequence>
<dbReference type="GO" id="GO:0016757">
    <property type="term" value="F:glycosyltransferase activity"/>
    <property type="evidence" value="ECO:0007669"/>
    <property type="project" value="InterPro"/>
</dbReference>
<protein>
    <submittedName>
        <fullName evidence="2">Glycosyltransferase family 4 protein</fullName>
    </submittedName>
</protein>
<dbReference type="InterPro" id="IPR001296">
    <property type="entry name" value="Glyco_trans_1"/>
</dbReference>
<proteinExistence type="predicted"/>
<name>A0A6I2TW70_9BACT</name>
<evidence type="ECO:0000313" key="2">
    <source>
        <dbReference type="EMBL" id="MST76697.1"/>
    </source>
</evidence>